<feature type="compositionally biased region" description="Low complexity" evidence="1">
    <location>
        <begin position="1644"/>
        <end position="1657"/>
    </location>
</feature>
<feature type="region of interest" description="Disordered" evidence="1">
    <location>
        <begin position="1150"/>
        <end position="1446"/>
    </location>
</feature>
<dbReference type="Gene3D" id="3.30.420.10">
    <property type="entry name" value="Ribonuclease H-like superfamily/Ribonuclease H"/>
    <property type="match status" value="1"/>
</dbReference>
<dbReference type="InterPro" id="IPR002492">
    <property type="entry name" value="Transposase_Tc1-like"/>
</dbReference>
<feature type="compositionally biased region" description="Low complexity" evidence="1">
    <location>
        <begin position="623"/>
        <end position="633"/>
    </location>
</feature>
<feature type="compositionally biased region" description="Pro residues" evidence="1">
    <location>
        <begin position="1326"/>
        <end position="1347"/>
    </location>
</feature>
<accession>A0AAE0R9X9</accession>
<dbReference type="InterPro" id="IPR009057">
    <property type="entry name" value="Homeodomain-like_sf"/>
</dbReference>
<dbReference type="InterPro" id="IPR024845">
    <property type="entry name" value="NHS-like"/>
</dbReference>
<evidence type="ECO:0000259" key="4">
    <source>
        <dbReference type="Pfam" id="PF25787"/>
    </source>
</evidence>
<dbReference type="EMBL" id="JAUCMX010000005">
    <property type="protein sequence ID" value="KAK3546174.1"/>
    <property type="molecule type" value="Genomic_DNA"/>
</dbReference>
<dbReference type="InterPro" id="IPR036397">
    <property type="entry name" value="RNaseH_sf"/>
</dbReference>
<feature type="domain" description="Transposase Tc1-like" evidence="2">
    <location>
        <begin position="249"/>
        <end position="318"/>
    </location>
</feature>
<evidence type="ECO:0008006" key="7">
    <source>
        <dbReference type="Google" id="ProtNLM"/>
    </source>
</evidence>
<feature type="compositionally biased region" description="Basic and acidic residues" evidence="1">
    <location>
        <begin position="1516"/>
        <end position="1532"/>
    </location>
</feature>
<dbReference type="InterPro" id="IPR036388">
    <property type="entry name" value="WH-like_DNA-bd_sf"/>
</dbReference>
<reference evidence="5" key="1">
    <citation type="submission" date="2023-06" db="EMBL/GenBank/DDBJ databases">
        <title>Male Hemibagrus guttatus genome.</title>
        <authorList>
            <person name="Bian C."/>
        </authorList>
    </citation>
    <scope>NUCLEOTIDE SEQUENCE</scope>
    <source>
        <strain evidence="5">Male_cb2023</strain>
        <tissue evidence="5">Muscle</tissue>
    </source>
</reference>
<organism evidence="5 6">
    <name type="scientific">Hemibagrus guttatus</name>
    <dbReference type="NCBI Taxonomy" id="175788"/>
    <lineage>
        <taxon>Eukaryota</taxon>
        <taxon>Metazoa</taxon>
        <taxon>Chordata</taxon>
        <taxon>Craniata</taxon>
        <taxon>Vertebrata</taxon>
        <taxon>Euteleostomi</taxon>
        <taxon>Actinopterygii</taxon>
        <taxon>Neopterygii</taxon>
        <taxon>Teleostei</taxon>
        <taxon>Ostariophysi</taxon>
        <taxon>Siluriformes</taxon>
        <taxon>Bagridae</taxon>
        <taxon>Hemibagrus</taxon>
    </lineage>
</organism>
<dbReference type="GO" id="GO:0003677">
    <property type="term" value="F:DNA binding"/>
    <property type="evidence" value="ECO:0007669"/>
    <property type="project" value="InterPro"/>
</dbReference>
<dbReference type="InterPro" id="IPR057667">
    <property type="entry name" value="HTH_SB"/>
</dbReference>
<dbReference type="Gene3D" id="1.10.10.10">
    <property type="entry name" value="Winged helix-like DNA-binding domain superfamily/Winged helix DNA-binding domain"/>
    <property type="match status" value="1"/>
</dbReference>
<dbReference type="SUPFAM" id="SSF46689">
    <property type="entry name" value="Homeodomain-like"/>
    <property type="match status" value="1"/>
</dbReference>
<feature type="compositionally biased region" description="Polar residues" evidence="1">
    <location>
        <begin position="1658"/>
        <end position="1674"/>
    </location>
</feature>
<name>A0AAE0R9X9_9TELE</name>
<feature type="region of interest" description="Disordered" evidence="1">
    <location>
        <begin position="1086"/>
        <end position="1108"/>
    </location>
</feature>
<feature type="region of interest" description="Disordered" evidence="1">
    <location>
        <begin position="1708"/>
        <end position="1732"/>
    </location>
</feature>
<evidence type="ECO:0000256" key="1">
    <source>
        <dbReference type="SAM" id="MobiDB-lite"/>
    </source>
</evidence>
<dbReference type="Pfam" id="PF01498">
    <property type="entry name" value="HTH_Tnp_Tc3_2"/>
    <property type="match status" value="1"/>
</dbReference>
<evidence type="ECO:0000313" key="6">
    <source>
        <dbReference type="Proteomes" id="UP001274896"/>
    </source>
</evidence>
<dbReference type="InterPro" id="IPR047655">
    <property type="entry name" value="Transpos_IS630-like"/>
</dbReference>
<feature type="compositionally biased region" description="Polar residues" evidence="1">
    <location>
        <begin position="1186"/>
        <end position="1211"/>
    </location>
</feature>
<comment type="caution">
    <text evidence="5">The sequence shown here is derived from an EMBL/GenBank/DDBJ whole genome shotgun (WGS) entry which is preliminary data.</text>
</comment>
<dbReference type="GO" id="GO:0030154">
    <property type="term" value="P:cell differentiation"/>
    <property type="evidence" value="ECO:0007669"/>
    <property type="project" value="TreeGrafter"/>
</dbReference>
<dbReference type="Gene3D" id="1.20.5.340">
    <property type="match status" value="1"/>
</dbReference>
<dbReference type="Pfam" id="PF13358">
    <property type="entry name" value="DDE_3"/>
    <property type="match status" value="1"/>
</dbReference>
<dbReference type="InterPro" id="IPR038717">
    <property type="entry name" value="Tc1-like_DDE_dom"/>
</dbReference>
<feature type="region of interest" description="Disordered" evidence="1">
    <location>
        <begin position="765"/>
        <end position="824"/>
    </location>
</feature>
<feature type="compositionally biased region" description="Polar residues" evidence="1">
    <location>
        <begin position="610"/>
        <end position="622"/>
    </location>
</feature>
<dbReference type="GO" id="GO:0015074">
    <property type="term" value="P:DNA integration"/>
    <property type="evidence" value="ECO:0007669"/>
    <property type="project" value="InterPro"/>
</dbReference>
<gene>
    <name evidence="5" type="ORF">QTP70_025145</name>
</gene>
<feature type="region of interest" description="Disordered" evidence="1">
    <location>
        <begin position="610"/>
        <end position="633"/>
    </location>
</feature>
<keyword evidence="6" id="KW-1185">Reference proteome</keyword>
<feature type="region of interest" description="Disordered" evidence="1">
    <location>
        <begin position="1637"/>
        <end position="1674"/>
    </location>
</feature>
<evidence type="ECO:0000313" key="5">
    <source>
        <dbReference type="EMBL" id="KAK3546174.1"/>
    </source>
</evidence>
<protein>
    <recommendedName>
        <fullName evidence="7">Transposase</fullName>
    </recommendedName>
</protein>
<dbReference type="NCBIfam" id="NF033545">
    <property type="entry name" value="transpos_IS630"/>
    <property type="match status" value="1"/>
</dbReference>
<feature type="compositionally biased region" description="Low complexity" evidence="1">
    <location>
        <begin position="1150"/>
        <end position="1160"/>
    </location>
</feature>
<dbReference type="Pfam" id="PF25787">
    <property type="entry name" value="HTH_SB"/>
    <property type="match status" value="1"/>
</dbReference>
<feature type="domain" description="Tc1-like transposase DDE" evidence="3">
    <location>
        <begin position="327"/>
        <end position="478"/>
    </location>
</feature>
<dbReference type="Pfam" id="PF15273">
    <property type="entry name" value="NHS"/>
    <property type="match status" value="2"/>
</dbReference>
<evidence type="ECO:0000259" key="3">
    <source>
        <dbReference type="Pfam" id="PF13358"/>
    </source>
</evidence>
<sequence length="1732" mass="190558">MPFCKRIIVPKDVCKSALRSGGASFTDLADVCGFSLCSILRQLSDLCRQSVSILEELEGEIASICHRSGTLESKVIGLQRHVSAIAASKPPLKSKQELGYFQFAEASELCWVTGNRVLVKCLRCVGIEDRKTATHKLPLCLCSLKNSAVDVSVFREFFLATYKRHLSTTSNSQTPNSIMAKTKELSKDTRNKIVDLHQSGKTESAIGKQLGVKKSTVGAIIRKWKTYKTTDNLPRSGAPRKISPRGVKMITRTVSKNPRTTRGDLVNDLQRAGTKVTKATISNTLRRQGLKSCSARRVPLLKPVHVRARLKFAREHLDDPEEDWENVIWSDETKIELFGKNSTCRVWRRKNAELHPKNTIPTVKHGGGNIMLWGCFSAKGPGRLIRVKERMNGAMYREILSKNLLPSARALKMKRGWVFQHDNDPKHTARAMKEWFRKKHFKVLEWPSQSPDLNPIENLWRELKIRVAQRQPQNITALEEICMEEWAKLPATVCKNLVATYRKPTTNLDSESKRTAHFQSSWQQHVNVFGSWSRPECVQELHQEAQLNLQSLLQGALLPLLSVSLCFSYINGLMVKDEQMFVILHTYGIKAASLTADFEEQLYDNRVTGQTFRHPSSQSSEDTSTTLSRSPSSLNKKTELVFLPANKQVCEDETTSLGIRAQDPGACGSDRSFLGWNSSVGPPVAEKPRWHLSRYSSAHLVPIDVTGQSFDKHASELQAPFRTEKAVNPKTIRRPRSVIAGPDVTLHCQGDSKILAVDLIQGACSPDSSQPRSLEPTTESTGEQHIPLRKTQSDREHSVPPSPKAPSGMMDHATLMCPSSSWNGPKGSTFSPSWNDSYNYALTPNPVAKQPLSKPGTLDSGGGGFMCPSQTNSAMSMSSVSHSSPFTFISEPSAHRTNVVTHENAIKGKRIETEGAASSPAAGNGFNKCDQEKRSSRVNAFKFRERSLSTPTDSGSLCSTDNICCPGETVPVVREGESYALLYPSNSSEDNTSTDTVSVTTGSDFFPVSRLRSRSRSISLKKPKKKPPPPVRSVSLVKNLSAIGGMGPHHGEGHIRDGRPKSLFIPRDHNFQDSFRPEFLMASKPDEEMHSSLETASDTSQPPEKEADLAFPPHWQLSEWKSNNDPYRSLSGSSTATGTTVIECIKVRGSSESLNSPSNSRATSPSPLSIEAETKVSPFKPPCLMSPSSGYSSQSETPTPTITNSAITGLTPTGCKMRPKIPERKSSLPATSPKDRSQARLSFELPVNSPVDLSSVKPKPKASRRHSDTSTTSKPGKSSQSSQLMVTTTDLRNIRLRSVSRSELEDSPDGSSDIIEEEQGRDISPPTTPYSSKPPKPPVAVKPPLPKRPMNLMLKSPSSSPHAQESPPASPIDRPMPVANIYMVVRKPKPKRPSQSSVSPSSVTPQEHVPRHPPPLPELDLEHGIPIEDDFNFPSSPEKEDIGNTFCSQSPISCIAELDKKKPKVPPPVPKKPNVLLLPSPTVQTPSNDFTEKQSLLYESGSQSPLGPPPSEAEEASYKKDDQEIFAKKEIPETCESDAQHENQGNLEVLGNEENHDTTEDGTPKDTGSIQDVDIKAFTAEIMTEASLEEISSVKDKPELHITEETDDDVLVHTPTTHTTEDLFTIIHRSKRKVLGRKEPAFGSRQSLVSPVKSSSSDIRTMTLGSTPRSNSRNENFMALLQKKGSKSSSGTRVSAMELLKSTNPLARRVTEFSQSDLDAAGTDPSKMALPD</sequence>
<dbReference type="PANTHER" id="PTHR23039">
    <property type="entry name" value="NANCE-HORAN SYNDROME PROTEIN"/>
    <property type="match status" value="1"/>
</dbReference>
<dbReference type="Proteomes" id="UP001274896">
    <property type="component" value="Unassembled WGS sequence"/>
</dbReference>
<dbReference type="PANTHER" id="PTHR23039:SF2">
    <property type="entry name" value="NHS-LIKE PROTEIN 2"/>
    <property type="match status" value="1"/>
</dbReference>
<feature type="domain" description="Sleeping Beauty transposase HTH" evidence="4">
    <location>
        <begin position="179"/>
        <end position="230"/>
    </location>
</feature>
<feature type="compositionally biased region" description="Polar residues" evidence="1">
    <location>
        <begin position="1092"/>
        <end position="1102"/>
    </location>
</feature>
<feature type="compositionally biased region" description="Polar residues" evidence="1">
    <location>
        <begin position="766"/>
        <end position="783"/>
    </location>
</feature>
<feature type="compositionally biased region" description="Basic and acidic residues" evidence="1">
    <location>
        <begin position="1553"/>
        <end position="1564"/>
    </location>
</feature>
<feature type="compositionally biased region" description="Low complexity" evidence="1">
    <location>
        <begin position="1393"/>
        <end position="1407"/>
    </location>
</feature>
<evidence type="ECO:0000259" key="2">
    <source>
        <dbReference type="Pfam" id="PF01498"/>
    </source>
</evidence>
<dbReference type="GO" id="GO:0006313">
    <property type="term" value="P:DNA transposition"/>
    <property type="evidence" value="ECO:0007669"/>
    <property type="project" value="InterPro"/>
</dbReference>
<feature type="region of interest" description="Disordered" evidence="1">
    <location>
        <begin position="1458"/>
        <end position="1570"/>
    </location>
</feature>
<feature type="compositionally biased region" description="Polar residues" evidence="1">
    <location>
        <begin position="1269"/>
        <end position="1291"/>
    </location>
</feature>
<proteinExistence type="predicted"/>
<feature type="region of interest" description="Disordered" evidence="1">
    <location>
        <begin position="845"/>
        <end position="864"/>
    </location>
</feature>